<sequence>MTCGIMANENDFKTEDLSVEKCVLQPPQLTKLFPNWVSASTTSELELWGDNLSAVFTTSSIDNKDRRVRLSFGGTREIKIVEGILSENGRVRCAIPQEIGQLLTLDNAISTSNITGGSPVLVDVWLGGLYNALTGYPLPLYVYQKIPVIHAISPIDGPTFGGFSVMVDGYGFIDTGNLVVRFQPYTGEEGATTEDENISAFESQNEYDNVWKEDDLSDKTQTMVTKSEMAYFDVVATYVTTERISCTAPCLPREGLYTVLVSLNTIEFSPIGTNNRFLAWRDWRNEERALSCVPVSQAKTDDTTTYDVFAHPAKCSASVERDEFERSRQQPRFTLPKKITPTATSGVILTPQTACSVDSAFDNHVENVFAEKILLEDLSRLQLPSTSWMNTYTSGRPLLSLLESLCCGRESQNILYRHLHLAFQLQTGENSFTEKSSFQFPIFVNAIRTIFPDALIRDLKELWHAFEHQADGSMTFQQLLVRLERSNTSGRRCKSPEPGPTHYHPRYSIVSSREPAAIIPPRPTESTHVVSPPSTLYMDYDVAVKTIKPRAPRSVFCKRKFTASWCNPIGKCTPEPTPPWSPSSLKSIRSQSSHRTKASKETSNASHVKITNDFQSSTIKASIGYRGVKASELPVIGRQNQADIFYQEAIEPEKLELRSYLQRHPSLFLQTKRSFDRLVI</sequence>
<organism evidence="2 3">
    <name type="scientific">Plasmopara halstedii</name>
    <name type="common">Downy mildew of sunflower</name>
    <dbReference type="NCBI Taxonomy" id="4781"/>
    <lineage>
        <taxon>Eukaryota</taxon>
        <taxon>Sar</taxon>
        <taxon>Stramenopiles</taxon>
        <taxon>Oomycota</taxon>
        <taxon>Peronosporomycetes</taxon>
        <taxon>Peronosporales</taxon>
        <taxon>Peronosporaceae</taxon>
        <taxon>Plasmopara</taxon>
    </lineage>
</organism>
<dbReference type="STRING" id="4781.A0A0P1AUW9"/>
<protein>
    <submittedName>
        <fullName evidence="2">Immunoglobulin-like fold</fullName>
    </submittedName>
</protein>
<accession>A0A0P1AUW9</accession>
<dbReference type="Proteomes" id="UP000054928">
    <property type="component" value="Unassembled WGS sequence"/>
</dbReference>
<feature type="region of interest" description="Disordered" evidence="1">
    <location>
        <begin position="576"/>
        <end position="607"/>
    </location>
</feature>
<dbReference type="InterPro" id="IPR014756">
    <property type="entry name" value="Ig_E-set"/>
</dbReference>
<dbReference type="GeneID" id="36396531"/>
<evidence type="ECO:0000313" key="2">
    <source>
        <dbReference type="EMBL" id="CEG45159.1"/>
    </source>
</evidence>
<dbReference type="OMA" id="TTERISC"/>
<dbReference type="CDD" id="cd00102">
    <property type="entry name" value="IPT"/>
    <property type="match status" value="1"/>
</dbReference>
<dbReference type="RefSeq" id="XP_024581528.1">
    <property type="nucleotide sequence ID" value="XM_024715873.1"/>
</dbReference>
<dbReference type="SUPFAM" id="SSF81296">
    <property type="entry name" value="E set domains"/>
    <property type="match status" value="1"/>
</dbReference>
<dbReference type="EMBL" id="CCYD01001551">
    <property type="protein sequence ID" value="CEG45159.1"/>
    <property type="molecule type" value="Genomic_DNA"/>
</dbReference>
<evidence type="ECO:0000313" key="3">
    <source>
        <dbReference type="Proteomes" id="UP000054928"/>
    </source>
</evidence>
<dbReference type="OrthoDB" id="125363at2759"/>
<dbReference type="AlphaFoldDB" id="A0A0P1AUW9"/>
<proteinExistence type="predicted"/>
<dbReference type="Gene3D" id="2.60.40.10">
    <property type="entry name" value="Immunoglobulins"/>
    <property type="match status" value="1"/>
</dbReference>
<reference evidence="3" key="1">
    <citation type="submission" date="2014-09" db="EMBL/GenBank/DDBJ databases">
        <authorList>
            <person name="Sharma Rahul"/>
            <person name="Thines Marco"/>
        </authorList>
    </citation>
    <scope>NUCLEOTIDE SEQUENCE [LARGE SCALE GENOMIC DNA]</scope>
</reference>
<name>A0A0P1AUW9_PLAHL</name>
<evidence type="ECO:0000256" key="1">
    <source>
        <dbReference type="SAM" id="MobiDB-lite"/>
    </source>
</evidence>
<keyword evidence="3" id="KW-1185">Reference proteome</keyword>
<dbReference type="InterPro" id="IPR013783">
    <property type="entry name" value="Ig-like_fold"/>
</dbReference>